<evidence type="ECO:0000313" key="2">
    <source>
        <dbReference type="EMBL" id="MBP3965099.1"/>
    </source>
</evidence>
<feature type="transmembrane region" description="Helical" evidence="1">
    <location>
        <begin position="20"/>
        <end position="41"/>
    </location>
</feature>
<keyword evidence="1" id="KW-1133">Transmembrane helix</keyword>
<keyword evidence="1" id="KW-0472">Membrane</keyword>
<name>A0ABS5CGW3_9BACL</name>
<feature type="transmembrane region" description="Helical" evidence="1">
    <location>
        <begin position="53"/>
        <end position="77"/>
    </location>
</feature>
<evidence type="ECO:0000256" key="1">
    <source>
        <dbReference type="SAM" id="Phobius"/>
    </source>
</evidence>
<proteinExistence type="predicted"/>
<organism evidence="2 3">
    <name type="scientific">Paenibacillus lignilyticus</name>
    <dbReference type="NCBI Taxonomy" id="1172615"/>
    <lineage>
        <taxon>Bacteria</taxon>
        <taxon>Bacillati</taxon>
        <taxon>Bacillota</taxon>
        <taxon>Bacilli</taxon>
        <taxon>Bacillales</taxon>
        <taxon>Paenibacillaceae</taxon>
        <taxon>Paenibacillus</taxon>
    </lineage>
</organism>
<dbReference type="RefSeq" id="WP_210661280.1">
    <property type="nucleotide sequence ID" value="NZ_JAGKSP010000009.1"/>
</dbReference>
<evidence type="ECO:0000313" key="3">
    <source>
        <dbReference type="Proteomes" id="UP000673394"/>
    </source>
</evidence>
<accession>A0ABS5CGW3</accession>
<dbReference type="Proteomes" id="UP000673394">
    <property type="component" value="Unassembled WGS sequence"/>
</dbReference>
<keyword evidence="3" id="KW-1185">Reference proteome</keyword>
<protein>
    <recommendedName>
        <fullName evidence="4">DUF3566 domain-containing protein</fullName>
    </recommendedName>
</protein>
<evidence type="ECO:0008006" key="4">
    <source>
        <dbReference type="Google" id="ProtNLM"/>
    </source>
</evidence>
<reference evidence="2 3" key="1">
    <citation type="submission" date="2021-04" db="EMBL/GenBank/DDBJ databases">
        <title>Paenibacillus sp. DLE-14 whole genome sequence.</title>
        <authorList>
            <person name="Ham Y.J."/>
        </authorList>
    </citation>
    <scope>NUCLEOTIDE SEQUENCE [LARGE SCALE GENOMIC DNA]</scope>
    <source>
        <strain evidence="2 3">DLE-14</strain>
    </source>
</reference>
<sequence>MRKVEIREIGTKSMFKTTIYLMIIPMALMAFIGLMITIIGAATGKGTLLVVGIPYLVIPFFLVFFYGALSMLVALVYSAFAKKFGGLELTLVDKDAPTDV</sequence>
<comment type="caution">
    <text evidence="2">The sequence shown here is derived from an EMBL/GenBank/DDBJ whole genome shotgun (WGS) entry which is preliminary data.</text>
</comment>
<dbReference type="EMBL" id="JAGKSP010000009">
    <property type="protein sequence ID" value="MBP3965099.1"/>
    <property type="molecule type" value="Genomic_DNA"/>
</dbReference>
<gene>
    <name evidence="2" type="ORF">I8J30_20445</name>
</gene>
<keyword evidence="1" id="KW-0812">Transmembrane</keyword>